<comment type="caution">
    <text evidence="10">The sequence shown here is derived from an EMBL/GenBank/DDBJ whole genome shotgun (WGS) entry which is preliminary data.</text>
</comment>
<evidence type="ECO:0000256" key="7">
    <source>
        <dbReference type="ARBA" id="ARBA00023054"/>
    </source>
</evidence>
<keyword evidence="8" id="KW-0131">Cell cycle</keyword>
<dbReference type="EMBL" id="JBAHYK010000147">
    <property type="protein sequence ID" value="KAL0577588.1"/>
    <property type="molecule type" value="Genomic_DNA"/>
</dbReference>
<name>A0ABR3FQ78_9AGAR</name>
<keyword evidence="11" id="KW-1185">Reference proteome</keyword>
<evidence type="ECO:0008006" key="12">
    <source>
        <dbReference type="Google" id="ProtNLM"/>
    </source>
</evidence>
<evidence type="ECO:0000256" key="2">
    <source>
        <dbReference type="ARBA" id="ARBA00008643"/>
    </source>
</evidence>
<accession>A0ABR3FQ78</accession>
<keyword evidence="4" id="KW-0132">Cell division</keyword>
<evidence type="ECO:0000256" key="6">
    <source>
        <dbReference type="ARBA" id="ARBA00022838"/>
    </source>
</evidence>
<reference evidence="10 11" key="1">
    <citation type="submission" date="2024-02" db="EMBL/GenBank/DDBJ databases">
        <title>A draft genome for the cacao thread blight pathogen Marasmius crinis-equi.</title>
        <authorList>
            <person name="Cohen S.P."/>
            <person name="Baruah I.K."/>
            <person name="Amoako-Attah I."/>
            <person name="Bukari Y."/>
            <person name="Meinhardt L.W."/>
            <person name="Bailey B.A."/>
        </authorList>
    </citation>
    <scope>NUCLEOTIDE SEQUENCE [LARGE SCALE GENOMIC DNA]</scope>
    <source>
        <strain evidence="10 11">GH-76</strain>
    </source>
</reference>
<comment type="similarity">
    <text evidence="2">Belongs to the mis12 family.</text>
</comment>
<dbReference type="PANTHER" id="PTHR14527">
    <property type="entry name" value="PROTEIN MIS12 HOMOLOG"/>
    <property type="match status" value="1"/>
</dbReference>
<keyword evidence="5" id="KW-0498">Mitosis</keyword>
<keyword evidence="3" id="KW-0158">Chromosome</keyword>
<dbReference type="PANTHER" id="PTHR14527:SF2">
    <property type="entry name" value="PROTEIN MIS12 HOMOLOG"/>
    <property type="match status" value="1"/>
</dbReference>
<evidence type="ECO:0000256" key="4">
    <source>
        <dbReference type="ARBA" id="ARBA00022618"/>
    </source>
</evidence>
<keyword evidence="7" id="KW-0175">Coiled coil</keyword>
<gene>
    <name evidence="10" type="ORF">V5O48_004386</name>
</gene>
<sequence>MSGSSTTVPPLLITEALGFSPQLLLDDIINVANAAVTDGVNGLEGFLQQWVEKRSAETQQNYNNQELEQGLVAFQTLLEHHTDLAFDFFEAWCLRNIFAIPPNLPIVLPHQENLDLTIKPAREEELIVEIDKLRSQVDNQRRLHLLLSRALRVAKKKRVQSERRLEQVSIIDSHRLDILGQLPGQLMSMNDAVSNLPPLDPATIAALTQFPLTEPGKREWETSKTGYLNWAVSQLLDRTREVEATGSAVVDSMTRNVEEVGKAAQLRQAFEATESVSFGLQDVDRALDQSRMEE</sequence>
<proteinExistence type="inferred from homology"/>
<comment type="subcellular location">
    <subcellularLocation>
        <location evidence="1">Chromosome</location>
        <location evidence="1">Centromere</location>
        <location evidence="1">Kinetochore</location>
    </subcellularLocation>
</comment>
<dbReference type="Proteomes" id="UP001465976">
    <property type="component" value="Unassembled WGS sequence"/>
</dbReference>
<organism evidence="10 11">
    <name type="scientific">Marasmius crinis-equi</name>
    <dbReference type="NCBI Taxonomy" id="585013"/>
    <lineage>
        <taxon>Eukaryota</taxon>
        <taxon>Fungi</taxon>
        <taxon>Dikarya</taxon>
        <taxon>Basidiomycota</taxon>
        <taxon>Agaricomycotina</taxon>
        <taxon>Agaricomycetes</taxon>
        <taxon>Agaricomycetidae</taxon>
        <taxon>Agaricales</taxon>
        <taxon>Marasmiineae</taxon>
        <taxon>Marasmiaceae</taxon>
        <taxon>Marasmius</taxon>
    </lineage>
</organism>
<evidence type="ECO:0000256" key="9">
    <source>
        <dbReference type="ARBA" id="ARBA00023328"/>
    </source>
</evidence>
<keyword evidence="6" id="KW-0995">Kinetochore</keyword>
<evidence type="ECO:0000313" key="10">
    <source>
        <dbReference type="EMBL" id="KAL0577588.1"/>
    </source>
</evidence>
<evidence type="ECO:0000313" key="11">
    <source>
        <dbReference type="Proteomes" id="UP001465976"/>
    </source>
</evidence>
<dbReference type="InterPro" id="IPR008685">
    <property type="entry name" value="Centromere_Mis12"/>
</dbReference>
<keyword evidence="9" id="KW-0137">Centromere</keyword>
<evidence type="ECO:0000256" key="5">
    <source>
        <dbReference type="ARBA" id="ARBA00022776"/>
    </source>
</evidence>
<evidence type="ECO:0000256" key="1">
    <source>
        <dbReference type="ARBA" id="ARBA00004629"/>
    </source>
</evidence>
<protein>
    <recommendedName>
        <fullName evidence="12">Mis12-domain-containing protein</fullName>
    </recommendedName>
</protein>
<dbReference type="Pfam" id="PF05859">
    <property type="entry name" value="Mis12"/>
    <property type="match status" value="1"/>
</dbReference>
<evidence type="ECO:0000256" key="3">
    <source>
        <dbReference type="ARBA" id="ARBA00022454"/>
    </source>
</evidence>
<evidence type="ECO:0000256" key="8">
    <source>
        <dbReference type="ARBA" id="ARBA00023306"/>
    </source>
</evidence>